<name>A0A429Z200_9HYPH</name>
<dbReference type="AlphaFoldDB" id="A0A429Z200"/>
<feature type="compositionally biased region" description="Polar residues" evidence="1">
    <location>
        <begin position="1"/>
        <end position="10"/>
    </location>
</feature>
<accession>A0A429Z200</accession>
<evidence type="ECO:0000313" key="2">
    <source>
        <dbReference type="EMBL" id="RST87735.1"/>
    </source>
</evidence>
<feature type="compositionally biased region" description="Polar residues" evidence="1">
    <location>
        <begin position="190"/>
        <end position="199"/>
    </location>
</feature>
<feature type="region of interest" description="Disordered" evidence="1">
    <location>
        <begin position="1"/>
        <end position="32"/>
    </location>
</feature>
<dbReference type="OrthoDB" id="7211085at2"/>
<comment type="caution">
    <text evidence="2">The sequence shown here is derived from an EMBL/GenBank/DDBJ whole genome shotgun (WGS) entry which is preliminary data.</text>
</comment>
<dbReference type="RefSeq" id="WP_126698128.1">
    <property type="nucleotide sequence ID" value="NZ_RWKW01000011.1"/>
</dbReference>
<gene>
    <name evidence="2" type="ORF">EJC49_03750</name>
</gene>
<feature type="compositionally biased region" description="Pro residues" evidence="1">
    <location>
        <begin position="168"/>
        <end position="177"/>
    </location>
</feature>
<organism evidence="2 3">
    <name type="scientific">Aquibium carbonis</name>
    <dbReference type="NCBI Taxonomy" id="2495581"/>
    <lineage>
        <taxon>Bacteria</taxon>
        <taxon>Pseudomonadati</taxon>
        <taxon>Pseudomonadota</taxon>
        <taxon>Alphaproteobacteria</taxon>
        <taxon>Hyphomicrobiales</taxon>
        <taxon>Phyllobacteriaceae</taxon>
        <taxon>Aquibium</taxon>
    </lineage>
</organism>
<protein>
    <recommendedName>
        <fullName evidence="4">Nutrient deprivation-induced protein</fullName>
    </recommendedName>
</protein>
<feature type="region of interest" description="Disordered" evidence="1">
    <location>
        <begin position="154"/>
        <end position="199"/>
    </location>
</feature>
<proteinExistence type="predicted"/>
<keyword evidence="3" id="KW-1185">Reference proteome</keyword>
<sequence length="199" mass="20936">MNDQNSFTNDPKTRVGADADAARERFEDEKQAAAREFDKARAAIGEQASSMAHEAQEEIRERGEALKDQAADGLKTFADAVRSARDELDKKDMGPISGLVGQAAEGLESLSRNLQGASAGEMVDKVRDFGRRHPVSFIAASVLAGIAIGRFAGASAQHDHARPRTGAPRPPQGPRPTPAAGAYGAAEPTIPSSRTGGMS</sequence>
<evidence type="ECO:0000313" key="3">
    <source>
        <dbReference type="Proteomes" id="UP000278398"/>
    </source>
</evidence>
<dbReference type="EMBL" id="RWKW01000011">
    <property type="protein sequence ID" value="RST87735.1"/>
    <property type="molecule type" value="Genomic_DNA"/>
</dbReference>
<evidence type="ECO:0008006" key="4">
    <source>
        <dbReference type="Google" id="ProtNLM"/>
    </source>
</evidence>
<dbReference type="Proteomes" id="UP000278398">
    <property type="component" value="Unassembled WGS sequence"/>
</dbReference>
<feature type="compositionally biased region" description="Basic and acidic residues" evidence="1">
    <location>
        <begin position="11"/>
        <end position="32"/>
    </location>
</feature>
<evidence type="ECO:0000256" key="1">
    <source>
        <dbReference type="SAM" id="MobiDB-lite"/>
    </source>
</evidence>
<reference evidence="2 3" key="1">
    <citation type="submission" date="2018-12" db="EMBL/GenBank/DDBJ databases">
        <title>Mesorhizobium carbonis sp. nov., isolated from coal mine water.</title>
        <authorList>
            <person name="Xin W."/>
            <person name="Xu Z."/>
            <person name="Xiang F."/>
            <person name="Zhang J."/>
            <person name="Xi L."/>
            <person name="Liu J."/>
        </authorList>
    </citation>
    <scope>NUCLEOTIDE SEQUENCE [LARGE SCALE GENOMIC DNA]</scope>
    <source>
        <strain evidence="2 3">B2.3</strain>
    </source>
</reference>